<dbReference type="PANTHER" id="PTHR31713">
    <property type="entry name" value="OS02G0177800 PROTEIN"/>
    <property type="match status" value="1"/>
</dbReference>
<keyword evidence="3" id="KW-0805">Transcription regulation</keyword>
<gene>
    <name evidence="11" type="ORF">Scaly_0697800</name>
</gene>
<dbReference type="Pfam" id="PF20451">
    <property type="entry name" value="Calmod_bind_M"/>
    <property type="match status" value="1"/>
</dbReference>
<reference evidence="11" key="2">
    <citation type="journal article" date="2024" name="Plant">
        <title>Genomic evolution and insights into agronomic trait innovations of Sesamum species.</title>
        <authorList>
            <person name="Miao H."/>
            <person name="Wang L."/>
            <person name="Qu L."/>
            <person name="Liu H."/>
            <person name="Sun Y."/>
            <person name="Le M."/>
            <person name="Wang Q."/>
            <person name="Wei S."/>
            <person name="Zheng Y."/>
            <person name="Lin W."/>
            <person name="Duan Y."/>
            <person name="Cao H."/>
            <person name="Xiong S."/>
            <person name="Wang X."/>
            <person name="Wei L."/>
            <person name="Li C."/>
            <person name="Ma Q."/>
            <person name="Ju M."/>
            <person name="Zhao R."/>
            <person name="Li G."/>
            <person name="Mu C."/>
            <person name="Tian Q."/>
            <person name="Mei H."/>
            <person name="Zhang T."/>
            <person name="Gao T."/>
            <person name="Zhang H."/>
        </authorList>
    </citation>
    <scope>NUCLEOTIDE SEQUENCE</scope>
    <source>
        <strain evidence="11">KEN8</strain>
    </source>
</reference>
<dbReference type="Pfam" id="PF20452">
    <property type="entry name" value="Calmod_bind_C"/>
    <property type="match status" value="1"/>
</dbReference>
<dbReference type="InterPro" id="IPR046831">
    <property type="entry name" value="Calmodulin_bind_N"/>
</dbReference>
<evidence type="ECO:0000256" key="6">
    <source>
        <dbReference type="ARBA" id="ARBA00023163"/>
    </source>
</evidence>
<dbReference type="AlphaFoldDB" id="A0AAW2R6N0"/>
<dbReference type="InterPro" id="IPR046829">
    <property type="entry name" value="Calmod_bind_C"/>
</dbReference>
<keyword evidence="5" id="KW-0010">Activator</keyword>
<dbReference type="Pfam" id="PF07887">
    <property type="entry name" value="Calmodulin_bind"/>
    <property type="match status" value="1"/>
</dbReference>
<dbReference type="GO" id="GO:0005634">
    <property type="term" value="C:nucleus"/>
    <property type="evidence" value="ECO:0007669"/>
    <property type="project" value="UniProtKB-SubCell"/>
</dbReference>
<evidence type="ECO:0000256" key="1">
    <source>
        <dbReference type="ARBA" id="ARBA00004123"/>
    </source>
</evidence>
<accession>A0AAW2R6N0</accession>
<dbReference type="GO" id="GO:0005516">
    <property type="term" value="F:calmodulin binding"/>
    <property type="evidence" value="ECO:0007669"/>
    <property type="project" value="InterPro"/>
</dbReference>
<dbReference type="PANTHER" id="PTHR31713:SF43">
    <property type="entry name" value="CALMODULIN-BINDING PROTEIN 60 G"/>
    <property type="match status" value="1"/>
</dbReference>
<comment type="similarity">
    <text evidence="2">Belongs to the plant ACBP60 protein family.</text>
</comment>
<feature type="domain" description="Calmodulin binding protein-like N-terminal" evidence="8">
    <location>
        <begin position="80"/>
        <end position="226"/>
    </location>
</feature>
<reference evidence="11" key="1">
    <citation type="submission" date="2020-06" db="EMBL/GenBank/DDBJ databases">
        <authorList>
            <person name="Li T."/>
            <person name="Hu X."/>
            <person name="Zhang T."/>
            <person name="Song X."/>
            <person name="Zhang H."/>
            <person name="Dai N."/>
            <person name="Sheng W."/>
            <person name="Hou X."/>
            <person name="Wei L."/>
        </authorList>
    </citation>
    <scope>NUCLEOTIDE SEQUENCE</scope>
    <source>
        <strain evidence="11">KEN8</strain>
        <tissue evidence="11">Leaf</tissue>
    </source>
</reference>
<name>A0AAW2R6N0_9LAMI</name>
<comment type="subcellular location">
    <subcellularLocation>
        <location evidence="1">Nucleus</location>
    </subcellularLocation>
</comment>
<evidence type="ECO:0000259" key="10">
    <source>
        <dbReference type="Pfam" id="PF20452"/>
    </source>
</evidence>
<sequence length="638" mass="72215">MVLKRQLREGGEEGSELPTKRRHLVSTIFKGPNYGRTLQEYVPCLEPIIRKWVQEAVERAIDTSLRSSYNQEECSRSRSLQLQFHSNLPHTLFTGSRIVSEDRNPIKISLYDSSSQQIVTSGPLSSAKVNIVVLDGDFGPDGQEEWTKKEFNRRIVKNREGKRPLVAGELMVPLKDGVGHIGEISFTDNSSWIRSGKFRLGAQVHASSDELRIREAISNSFKVKDHRGESYQKHYPPSLDDEVWRLEKIAKDGTSHQKLTQYGITSVRDFLRLYFSDQFTLRAILDKVSKRTWETIIGHATTCTLDDKTYMYRTEQGTGLVFNSIYKVIGVTFDGQSSQPVNTLNIHQMRMVENLKQHAYRNIKDWVSFCDPSIVGYPMLSASPAADSHTSPNMGLQGVNFQEQDHHESEMNTYHPTLSPPYKTEMEQHNCSFELGESSYPMQGFNLTFRNSFGMSNSPPGFYIGGNYVENQLSTDDLPIGDFQVDSSALQGNGLFLEPNNPEIGIFPSDSGILITRNPRPKTRWCKLLAVVKWRILVRRNVAARKWKRFYNYMWVAPKQGVVKVNFDASSLKIRVELGLVPLLGTKQDIALQGDKLSIESTNLAAHLLACHAFADQGEFDPLAFLFQPLPAIACMFS</sequence>
<dbReference type="InterPro" id="IPR012416">
    <property type="entry name" value="CBP60"/>
</dbReference>
<evidence type="ECO:0000256" key="3">
    <source>
        <dbReference type="ARBA" id="ARBA00023015"/>
    </source>
</evidence>
<evidence type="ECO:0000259" key="8">
    <source>
        <dbReference type="Pfam" id="PF07887"/>
    </source>
</evidence>
<dbReference type="GO" id="GO:0003700">
    <property type="term" value="F:DNA-binding transcription factor activity"/>
    <property type="evidence" value="ECO:0007669"/>
    <property type="project" value="TreeGrafter"/>
</dbReference>
<proteinExistence type="inferred from homology"/>
<evidence type="ECO:0000313" key="11">
    <source>
        <dbReference type="EMBL" id="KAL0375802.1"/>
    </source>
</evidence>
<keyword evidence="7" id="KW-0539">Nucleus</keyword>
<feature type="domain" description="Calmodulin binding protein central" evidence="9">
    <location>
        <begin position="239"/>
        <end position="303"/>
    </location>
</feature>
<evidence type="ECO:0000256" key="2">
    <source>
        <dbReference type="ARBA" id="ARBA00007214"/>
    </source>
</evidence>
<comment type="caution">
    <text evidence="11">The sequence shown here is derived from an EMBL/GenBank/DDBJ whole genome shotgun (WGS) entry which is preliminary data.</text>
</comment>
<dbReference type="EMBL" id="JACGWM010000004">
    <property type="protein sequence ID" value="KAL0375802.1"/>
    <property type="molecule type" value="Genomic_DNA"/>
</dbReference>
<keyword evidence="4" id="KW-0238">DNA-binding</keyword>
<dbReference type="GO" id="GO:0043565">
    <property type="term" value="F:sequence-specific DNA binding"/>
    <property type="evidence" value="ECO:0007669"/>
    <property type="project" value="TreeGrafter"/>
</dbReference>
<dbReference type="GO" id="GO:0080142">
    <property type="term" value="P:regulation of salicylic acid biosynthetic process"/>
    <property type="evidence" value="ECO:0007669"/>
    <property type="project" value="TreeGrafter"/>
</dbReference>
<organism evidence="11">
    <name type="scientific">Sesamum calycinum</name>
    <dbReference type="NCBI Taxonomy" id="2727403"/>
    <lineage>
        <taxon>Eukaryota</taxon>
        <taxon>Viridiplantae</taxon>
        <taxon>Streptophyta</taxon>
        <taxon>Embryophyta</taxon>
        <taxon>Tracheophyta</taxon>
        <taxon>Spermatophyta</taxon>
        <taxon>Magnoliopsida</taxon>
        <taxon>eudicotyledons</taxon>
        <taxon>Gunneridae</taxon>
        <taxon>Pentapetalae</taxon>
        <taxon>asterids</taxon>
        <taxon>lamiids</taxon>
        <taxon>Lamiales</taxon>
        <taxon>Pedaliaceae</taxon>
        <taxon>Sesamum</taxon>
    </lineage>
</organism>
<evidence type="ECO:0000256" key="5">
    <source>
        <dbReference type="ARBA" id="ARBA00023159"/>
    </source>
</evidence>
<evidence type="ECO:0000256" key="7">
    <source>
        <dbReference type="ARBA" id="ARBA00023242"/>
    </source>
</evidence>
<feature type="domain" description="Calmodulin binding protein C-terminal" evidence="10">
    <location>
        <begin position="308"/>
        <end position="367"/>
    </location>
</feature>
<evidence type="ECO:0000256" key="4">
    <source>
        <dbReference type="ARBA" id="ARBA00023125"/>
    </source>
</evidence>
<evidence type="ECO:0000259" key="9">
    <source>
        <dbReference type="Pfam" id="PF20451"/>
    </source>
</evidence>
<protein>
    <submittedName>
        <fullName evidence="11">Calmodulin-binding protein 60 C</fullName>
    </submittedName>
</protein>
<dbReference type="InterPro" id="IPR046830">
    <property type="entry name" value="Calmod_bind_M"/>
</dbReference>
<keyword evidence="6" id="KW-0804">Transcription</keyword>